<dbReference type="EMBL" id="JH430293">
    <property type="status" value="NOT_ANNOTATED_CDS"/>
    <property type="molecule type" value="Genomic_DNA"/>
</dbReference>
<dbReference type="HOGENOM" id="CLU_1680149_0_0_1"/>
<keyword evidence="2" id="KW-1185">Reference proteome</keyword>
<dbReference type="AlphaFoldDB" id="T1IJH7"/>
<reference evidence="2" key="1">
    <citation type="submission" date="2011-05" db="EMBL/GenBank/DDBJ databases">
        <authorList>
            <person name="Richards S.R."/>
            <person name="Qu J."/>
            <person name="Jiang H."/>
            <person name="Jhangiani S.N."/>
            <person name="Agravi P."/>
            <person name="Goodspeed R."/>
            <person name="Gross S."/>
            <person name="Mandapat C."/>
            <person name="Jackson L."/>
            <person name="Mathew T."/>
            <person name="Pu L."/>
            <person name="Thornton R."/>
            <person name="Saada N."/>
            <person name="Wilczek-Boney K.B."/>
            <person name="Lee S."/>
            <person name="Kovar C."/>
            <person name="Wu Y."/>
            <person name="Scherer S.E."/>
            <person name="Worley K.C."/>
            <person name="Muzny D.M."/>
            <person name="Gibbs R."/>
        </authorList>
    </citation>
    <scope>NUCLEOTIDE SEQUENCE</scope>
    <source>
        <strain evidence="2">Brora</strain>
    </source>
</reference>
<accession>T1IJH7</accession>
<evidence type="ECO:0000313" key="1">
    <source>
        <dbReference type="EnsemblMetazoa" id="SMAR001046-PA"/>
    </source>
</evidence>
<organism evidence="1 2">
    <name type="scientific">Strigamia maritima</name>
    <name type="common">European centipede</name>
    <name type="synonym">Geophilus maritimus</name>
    <dbReference type="NCBI Taxonomy" id="126957"/>
    <lineage>
        <taxon>Eukaryota</taxon>
        <taxon>Metazoa</taxon>
        <taxon>Ecdysozoa</taxon>
        <taxon>Arthropoda</taxon>
        <taxon>Myriapoda</taxon>
        <taxon>Chilopoda</taxon>
        <taxon>Pleurostigmophora</taxon>
        <taxon>Geophilomorpha</taxon>
        <taxon>Linotaeniidae</taxon>
        <taxon>Strigamia</taxon>
    </lineage>
</organism>
<dbReference type="SUPFAM" id="SSF57256">
    <property type="entry name" value="Elafin-like"/>
    <property type="match status" value="1"/>
</dbReference>
<protein>
    <submittedName>
        <fullName evidence="1">Uncharacterized protein</fullName>
    </submittedName>
</protein>
<name>T1IJH7_STRMM</name>
<reference evidence="1" key="2">
    <citation type="submission" date="2015-02" db="UniProtKB">
        <authorList>
            <consortium name="EnsemblMetazoa"/>
        </authorList>
    </citation>
    <scope>IDENTIFICATION</scope>
</reference>
<proteinExistence type="predicted"/>
<dbReference type="Proteomes" id="UP000014500">
    <property type="component" value="Unassembled WGS sequence"/>
</dbReference>
<sequence>MFSFYKKIALILKIVNWYQKLPFFAGSKINKSFSSLSSTTNDPNNLLGRFLFGVAESTEASVDHEHAAPHLICPIFNVIFFTWNRHYCKHDSDCPTRELCCTLIRDVDIFHYCSPPARGSGFFVNAFGDHNYASSDLDLRSMDSVPKKSKLKEVIQD</sequence>
<evidence type="ECO:0000313" key="2">
    <source>
        <dbReference type="Proteomes" id="UP000014500"/>
    </source>
</evidence>
<dbReference type="EnsemblMetazoa" id="SMAR001046-RA">
    <property type="protein sequence ID" value="SMAR001046-PA"/>
    <property type="gene ID" value="SMAR001046"/>
</dbReference>
<dbReference type="InterPro" id="IPR036645">
    <property type="entry name" value="Elafin-like_sf"/>
</dbReference>